<feature type="transmembrane region" description="Helical" evidence="2">
    <location>
        <begin position="158"/>
        <end position="178"/>
    </location>
</feature>
<evidence type="ECO:0000256" key="2">
    <source>
        <dbReference type="SAM" id="Phobius"/>
    </source>
</evidence>
<dbReference type="Proteomes" id="UP000465361">
    <property type="component" value="Unassembled WGS sequence"/>
</dbReference>
<dbReference type="PANTHER" id="PTHR40761:SF1">
    <property type="entry name" value="CONSERVED INTEGRAL MEMBRANE ALANINE VALINE AND LEUCINE RICH PROTEIN-RELATED"/>
    <property type="match status" value="1"/>
</dbReference>
<feature type="compositionally biased region" description="Low complexity" evidence="1">
    <location>
        <begin position="309"/>
        <end position="320"/>
    </location>
</feature>
<dbReference type="EMBL" id="BLKW01000004">
    <property type="protein sequence ID" value="GFG76357.1"/>
    <property type="molecule type" value="Genomic_DNA"/>
</dbReference>
<keyword evidence="2" id="KW-0812">Transmembrane</keyword>
<comment type="caution">
    <text evidence="3">The sequence shown here is derived from an EMBL/GenBank/DDBJ whole genome shotgun (WGS) entry which is preliminary data.</text>
</comment>
<feature type="transmembrane region" description="Helical" evidence="2">
    <location>
        <begin position="50"/>
        <end position="68"/>
    </location>
</feature>
<reference evidence="3 4" key="1">
    <citation type="journal article" date="2019" name="Emerg. Microbes Infect.">
        <title>Comprehensive subspecies identification of 175 nontuberculous mycobacteria species based on 7547 genomic profiles.</title>
        <authorList>
            <person name="Matsumoto Y."/>
            <person name="Kinjo T."/>
            <person name="Motooka D."/>
            <person name="Nabeya D."/>
            <person name="Jung N."/>
            <person name="Uechi K."/>
            <person name="Horii T."/>
            <person name="Iida T."/>
            <person name="Fujita J."/>
            <person name="Nakamura S."/>
        </authorList>
    </citation>
    <scope>NUCLEOTIDE SEQUENCE [LARGE SCALE GENOMIC DNA]</scope>
    <source>
        <strain evidence="3 4">JCM 17322</strain>
    </source>
</reference>
<feature type="region of interest" description="Disordered" evidence="1">
    <location>
        <begin position="308"/>
        <end position="331"/>
    </location>
</feature>
<keyword evidence="2" id="KW-1133">Transmembrane helix</keyword>
<evidence type="ECO:0000256" key="1">
    <source>
        <dbReference type="SAM" id="MobiDB-lite"/>
    </source>
</evidence>
<evidence type="ECO:0008006" key="5">
    <source>
        <dbReference type="Google" id="ProtNLM"/>
    </source>
</evidence>
<feature type="transmembrane region" description="Helical" evidence="2">
    <location>
        <begin position="73"/>
        <end position="91"/>
    </location>
</feature>
<keyword evidence="2" id="KW-0472">Membrane</keyword>
<dbReference type="PANTHER" id="PTHR40761">
    <property type="entry name" value="CONSERVED INTEGRAL MEMBRANE ALANINE VALINE AND LEUCINE RICH PROTEIN-RELATED"/>
    <property type="match status" value="1"/>
</dbReference>
<proteinExistence type="predicted"/>
<gene>
    <name evidence="3" type="ORF">MBOT_37220</name>
</gene>
<keyword evidence="4" id="KW-1185">Reference proteome</keyword>
<protein>
    <recommendedName>
        <fullName evidence="5">Integral membrane protein</fullName>
    </recommendedName>
</protein>
<feature type="transmembrane region" description="Helical" evidence="2">
    <location>
        <begin position="256"/>
        <end position="274"/>
    </location>
</feature>
<organism evidence="3 4">
    <name type="scientific">Mycobacterium botniense</name>
    <dbReference type="NCBI Taxonomy" id="84962"/>
    <lineage>
        <taxon>Bacteria</taxon>
        <taxon>Bacillati</taxon>
        <taxon>Actinomycetota</taxon>
        <taxon>Actinomycetes</taxon>
        <taxon>Mycobacteriales</taxon>
        <taxon>Mycobacteriaceae</taxon>
        <taxon>Mycobacterium</taxon>
    </lineage>
</organism>
<feature type="transmembrane region" description="Helical" evidence="2">
    <location>
        <begin position="199"/>
        <end position="217"/>
    </location>
</feature>
<dbReference type="NCBIfam" id="NF038012">
    <property type="entry name" value="DMT_1"/>
    <property type="match status" value="1"/>
</dbReference>
<feature type="transmembrane region" description="Helical" evidence="2">
    <location>
        <begin position="131"/>
        <end position="152"/>
    </location>
</feature>
<sequence>MNIAALLALIAALVSGVGDVIRQRSAQEITDEPVGHVELFRLSLRDTRWWLGGAAAVVSFGLQAVALLVGSVVLVQALQVTALLFALPVYARLTRHPVTRREWTWAALLAAAVAVFVTIGEPAAGQQRASLQTWAVVVMLLGPALALCVLGAQLWSGTVAAVLLAVVSASSWALFAVLTKGVVDVINDDPWHILRAPELYGWMLVALVGTVFQQSAFRASSLTASLPTMTVVEPVVASVLGVTVLGETLNADGPEIFALGAAVAVVIVATVALARGEAATMAAGGERSAPASRRAATADPEPWAWLHTSAGAHSSGSPSAVRAQGAPRFVR</sequence>
<dbReference type="AlphaFoldDB" id="A0A7I9Y2Y5"/>
<evidence type="ECO:0000313" key="4">
    <source>
        <dbReference type="Proteomes" id="UP000465361"/>
    </source>
</evidence>
<name>A0A7I9Y2Y5_9MYCO</name>
<evidence type="ECO:0000313" key="3">
    <source>
        <dbReference type="EMBL" id="GFG76357.1"/>
    </source>
</evidence>
<feature type="transmembrane region" description="Helical" evidence="2">
    <location>
        <begin position="103"/>
        <end position="119"/>
    </location>
</feature>
<accession>A0A7I9Y2Y5</accession>